<comment type="similarity">
    <text evidence="7">Belongs to the light-harvesting chlorophyll a/b-binding (LHC) protein family.</text>
</comment>
<dbReference type="GO" id="GO:0009535">
    <property type="term" value="C:chloroplast thylakoid membrane"/>
    <property type="evidence" value="ECO:0007669"/>
    <property type="project" value="UniProtKB-SubCell"/>
</dbReference>
<keyword evidence="1 6" id="KW-0148">Chlorophyll</keyword>
<comment type="subcellular location">
    <subcellularLocation>
        <location evidence="7">Plastid</location>
        <location evidence="7">Chloroplast thylakoid membrane</location>
    </subcellularLocation>
</comment>
<dbReference type="AlphaFoldDB" id="A4QPP0"/>
<feature type="binding site" evidence="6">
    <location>
        <position position="218"/>
    </location>
    <ligand>
        <name>chlorophyll a</name>
        <dbReference type="ChEBI" id="CHEBI:58416"/>
        <label>1</label>
    </ligand>
</feature>
<keyword evidence="7" id="KW-0603">Photosystem I</keyword>
<evidence type="ECO:0000256" key="5">
    <source>
        <dbReference type="ARBA" id="ARBA00022991"/>
    </source>
</evidence>
<evidence type="ECO:0000256" key="3">
    <source>
        <dbReference type="ARBA" id="ARBA00022531"/>
    </source>
</evidence>
<feature type="binding site" evidence="6">
    <location>
        <position position="204"/>
    </location>
    <ligand>
        <name>chlorophyll a</name>
        <dbReference type="ChEBI" id="CHEBI:58416"/>
        <label>1</label>
    </ligand>
</feature>
<feature type="binding site" evidence="6">
    <location>
        <position position="206"/>
    </location>
    <ligand>
        <name>chlorophyll a</name>
        <dbReference type="ChEBI" id="CHEBI:58416"/>
        <label>1</label>
    </ligand>
</feature>
<dbReference type="GO" id="GO:0009522">
    <property type="term" value="C:photosystem I"/>
    <property type="evidence" value="ECO:0007669"/>
    <property type="project" value="UniProtKB-KW"/>
</dbReference>
<evidence type="ECO:0000256" key="4">
    <source>
        <dbReference type="ARBA" id="ARBA00022640"/>
    </source>
</evidence>
<keyword evidence="3 7" id="KW-0602">Photosynthesis</keyword>
<feature type="binding site" evidence="6">
    <location>
        <position position="93"/>
    </location>
    <ligand>
        <name>chlorophyll a</name>
        <dbReference type="ChEBI" id="CHEBI:58416"/>
        <label>1</label>
    </ligand>
</feature>
<dbReference type="InterPro" id="IPR022796">
    <property type="entry name" value="Chloroa_b-bind"/>
</dbReference>
<feature type="binding site" description="axial binding residue" evidence="6">
    <location>
        <position position="165"/>
    </location>
    <ligand>
        <name>chlorophyll b</name>
        <dbReference type="ChEBI" id="CHEBI:61721"/>
        <label>1</label>
    </ligand>
    <ligandPart>
        <name>Mg</name>
        <dbReference type="ChEBI" id="CHEBI:25107"/>
    </ligandPart>
</feature>
<dbReference type="GO" id="GO:0016168">
    <property type="term" value="F:chlorophyll binding"/>
    <property type="evidence" value="ECO:0007669"/>
    <property type="project" value="UniProtKB-KW"/>
</dbReference>
<dbReference type="PANTHER" id="PTHR21649">
    <property type="entry name" value="CHLOROPHYLL A/B BINDING PROTEIN"/>
    <property type="match status" value="1"/>
</dbReference>
<dbReference type="Gene3D" id="1.10.3460.10">
    <property type="entry name" value="Chlorophyll a/b binding protein domain"/>
    <property type="match status" value="1"/>
</dbReference>
<feature type="binding site" description="axial binding residue" evidence="6">
    <location>
        <position position="47"/>
    </location>
    <ligand>
        <name>chlorophyll b</name>
        <dbReference type="ChEBI" id="CHEBI:61721"/>
        <label>1</label>
    </ligand>
    <ligandPart>
        <name>Mg</name>
        <dbReference type="ChEBI" id="CHEBI:25107"/>
    </ligandPart>
</feature>
<dbReference type="SUPFAM" id="SSF103511">
    <property type="entry name" value="Chlorophyll a-b binding protein"/>
    <property type="match status" value="1"/>
</dbReference>
<keyword evidence="7" id="KW-0793">Thylakoid</keyword>
<evidence type="ECO:0000256" key="7">
    <source>
        <dbReference type="RuleBase" id="RU363080"/>
    </source>
</evidence>
<comment type="function">
    <text evidence="7">The light-harvesting complex (LHC) functions as a light receptor, it captures and delivers excitation energy to photosystems with which it is closely associated.</text>
</comment>
<feature type="binding site" evidence="6">
    <location>
        <position position="201"/>
    </location>
    <ligand>
        <name>chlorophyll a</name>
        <dbReference type="ChEBI" id="CHEBI:58416"/>
        <label>1</label>
    </ligand>
</feature>
<keyword evidence="5 7" id="KW-0157">Chromophore</keyword>
<dbReference type="InterPro" id="IPR001344">
    <property type="entry name" value="Chloro_AB-bd_pln"/>
</dbReference>
<evidence type="ECO:0000256" key="2">
    <source>
        <dbReference type="ARBA" id="ARBA00022528"/>
    </source>
</evidence>
<keyword evidence="7" id="KW-0604">Photosystem II</keyword>
<feature type="binding site" evidence="6">
    <location>
        <position position="90"/>
    </location>
    <ligand>
        <name>chlorophyll a</name>
        <dbReference type="ChEBI" id="CHEBI:58416"/>
        <label>1</label>
    </ligand>
</feature>
<evidence type="ECO:0000256" key="1">
    <source>
        <dbReference type="ARBA" id="ARBA00022494"/>
    </source>
</evidence>
<feature type="binding site" description="axial binding residue" evidence="6">
    <location>
        <position position="95"/>
    </location>
    <ligand>
        <name>chlorophyll b</name>
        <dbReference type="ChEBI" id="CHEBI:61721"/>
        <label>1</label>
    </ligand>
    <ligandPart>
        <name>Mg</name>
        <dbReference type="ChEBI" id="CHEBI:25107"/>
    </ligandPart>
</feature>
<dbReference type="GO" id="GO:0009765">
    <property type="term" value="P:photosynthesis, light harvesting"/>
    <property type="evidence" value="ECO:0007669"/>
    <property type="project" value="InterPro"/>
</dbReference>
<protein>
    <recommendedName>
        <fullName evidence="7">Chlorophyll a-b binding protein, chloroplastic</fullName>
    </recommendedName>
</protein>
<accession>A4QPP0</accession>
<dbReference type="GO" id="GO:0009523">
    <property type="term" value="C:photosystem II"/>
    <property type="evidence" value="ECO:0007669"/>
    <property type="project" value="UniProtKB-KW"/>
</dbReference>
<keyword evidence="2 7" id="KW-0150">Chloroplast</keyword>
<evidence type="ECO:0000256" key="6">
    <source>
        <dbReference type="PIRSR" id="PIRSR601344-1"/>
    </source>
</evidence>
<reference evidence="8" key="1">
    <citation type="journal article" date="2007" name="Plant Physiol.">
        <title>Tracing the evolution of the light-harvesting antennae in chlorophyll a/b-containing organisms.</title>
        <authorList>
            <person name="Koziol A.G."/>
            <person name="Borza T."/>
            <person name="Ishida K."/>
            <person name="Keeling P."/>
            <person name="Lee R.W."/>
            <person name="Durnford D.G."/>
        </authorList>
    </citation>
    <scope>NUCLEOTIDE SEQUENCE</scope>
    <source>
        <strain evidence="8">CCMP490</strain>
    </source>
</reference>
<dbReference type="Pfam" id="PF00504">
    <property type="entry name" value="Chloroa_b-bind"/>
    <property type="match status" value="1"/>
</dbReference>
<organism evidence="8">
    <name type="scientific">Micromonas pusilla</name>
    <name type="common">Picoplanktonic green alga</name>
    <name type="synonym">Chromulina pusilla</name>
    <dbReference type="NCBI Taxonomy" id="38833"/>
    <lineage>
        <taxon>Eukaryota</taxon>
        <taxon>Viridiplantae</taxon>
        <taxon>Chlorophyta</taxon>
        <taxon>Mamiellophyceae</taxon>
        <taxon>Mamiellales</taxon>
        <taxon>Mamiellaceae</taxon>
        <taxon>Micromonas</taxon>
    </lineage>
</organism>
<dbReference type="EMBL" id="BK006040">
    <property type="protein sequence ID" value="DAA05943.1"/>
    <property type="molecule type" value="mRNA"/>
</dbReference>
<sequence length="272" mass="28665">MTTIAALNVPTLLARSTTAKRDVRTNAFFQKKVTGVAAAVPRAGQKYANVAAAVDAGLIQGVAPFPEGIDVFGFFNDIDQAEAQRYADVEITHGRLAMLASVGFLVGESVEGSSFLFDSQVTGPAINHFQQVPLPFWLGLGALIFIVEASRVQIAWQSPFDASRLGLMKDDHTPGDYGAFDPLGLSKGKDEEWLDIHRLRELNNGRLAMVAITAMVAQELNTGINLVLADEVLGIKGGGALKAMEASCAGSLDEAACSKAFEAAVAAGTAVL</sequence>
<evidence type="ECO:0000313" key="8">
    <source>
        <dbReference type="EMBL" id="DAA05943.1"/>
    </source>
</evidence>
<proteinExistence type="evidence at transcript level"/>
<keyword evidence="4 7" id="KW-0934">Plastid</keyword>
<name>A4QPP0_MICPS</name>